<keyword evidence="7" id="KW-1185">Reference proteome</keyword>
<comment type="caution">
    <text evidence="6">The sequence shown here is derived from an EMBL/GenBank/DDBJ whole genome shotgun (WGS) entry which is preliminary data.</text>
</comment>
<dbReference type="PROSITE" id="PS50977">
    <property type="entry name" value="HTH_TETR_2"/>
    <property type="match status" value="1"/>
</dbReference>
<dbReference type="GO" id="GO:0003700">
    <property type="term" value="F:DNA-binding transcription factor activity"/>
    <property type="evidence" value="ECO:0007669"/>
    <property type="project" value="TreeGrafter"/>
</dbReference>
<dbReference type="SUPFAM" id="SSF46689">
    <property type="entry name" value="Homeodomain-like"/>
    <property type="match status" value="1"/>
</dbReference>
<dbReference type="InterPro" id="IPR023772">
    <property type="entry name" value="DNA-bd_HTH_TetR-type_CS"/>
</dbReference>
<dbReference type="InterPro" id="IPR009057">
    <property type="entry name" value="Homeodomain-like_sf"/>
</dbReference>
<dbReference type="PANTHER" id="PTHR30055:SF238">
    <property type="entry name" value="MYCOFACTOCIN BIOSYNTHESIS TRANSCRIPTIONAL REGULATOR MFTR-RELATED"/>
    <property type="match status" value="1"/>
</dbReference>
<organism evidence="6 7">
    <name type="scientific">Subtercola vilae</name>
    <dbReference type="NCBI Taxonomy" id="2056433"/>
    <lineage>
        <taxon>Bacteria</taxon>
        <taxon>Bacillati</taxon>
        <taxon>Actinomycetota</taxon>
        <taxon>Actinomycetes</taxon>
        <taxon>Micrococcales</taxon>
        <taxon>Microbacteriaceae</taxon>
        <taxon>Subtercola</taxon>
    </lineage>
</organism>
<feature type="DNA-binding region" description="H-T-H motif" evidence="4">
    <location>
        <begin position="29"/>
        <end position="48"/>
    </location>
</feature>
<dbReference type="OrthoDB" id="4746440at2"/>
<evidence type="ECO:0000313" key="6">
    <source>
        <dbReference type="EMBL" id="TIH40340.1"/>
    </source>
</evidence>
<accession>A0A4T2C834</accession>
<dbReference type="AlphaFoldDB" id="A0A4T2C834"/>
<sequence length="193" mass="20860">MSRWQPDARERLERAALELFADQGFGETTVPQITARAGLTTRTFFRHFADKKEVLFANEIDVPALAAQMIAAAPAELTPMQIISGGLEAVAAAQFSSGVDYVVARKAVIESDEGLRERELHKQSALASAIAQSFVARGVDELEATLTAHLTVTVFSVSIGRWLDQNGAVPLPELLHETLAALRGIMVDASWSS</sequence>
<dbReference type="PANTHER" id="PTHR30055">
    <property type="entry name" value="HTH-TYPE TRANSCRIPTIONAL REGULATOR RUTR"/>
    <property type="match status" value="1"/>
</dbReference>
<evidence type="ECO:0000256" key="3">
    <source>
        <dbReference type="ARBA" id="ARBA00023163"/>
    </source>
</evidence>
<protein>
    <submittedName>
        <fullName evidence="6">TetR family transcriptional regulator</fullName>
    </submittedName>
</protein>
<evidence type="ECO:0000313" key="7">
    <source>
        <dbReference type="Proteomes" id="UP000306192"/>
    </source>
</evidence>
<evidence type="ECO:0000256" key="2">
    <source>
        <dbReference type="ARBA" id="ARBA00023125"/>
    </source>
</evidence>
<dbReference type="RefSeq" id="WP_136640549.1">
    <property type="nucleotide sequence ID" value="NZ_QYRT01000003.1"/>
</dbReference>
<proteinExistence type="predicted"/>
<keyword evidence="2 4" id="KW-0238">DNA-binding</keyword>
<feature type="domain" description="HTH tetR-type" evidence="5">
    <location>
        <begin position="6"/>
        <end position="66"/>
    </location>
</feature>
<dbReference type="Proteomes" id="UP000306192">
    <property type="component" value="Unassembled WGS sequence"/>
</dbReference>
<dbReference type="InterPro" id="IPR050109">
    <property type="entry name" value="HTH-type_TetR-like_transc_reg"/>
</dbReference>
<evidence type="ECO:0000256" key="4">
    <source>
        <dbReference type="PROSITE-ProRule" id="PRU00335"/>
    </source>
</evidence>
<evidence type="ECO:0000256" key="1">
    <source>
        <dbReference type="ARBA" id="ARBA00023015"/>
    </source>
</evidence>
<evidence type="ECO:0000259" key="5">
    <source>
        <dbReference type="PROSITE" id="PS50977"/>
    </source>
</evidence>
<gene>
    <name evidence="6" type="ORF">D4765_01940</name>
</gene>
<dbReference type="PRINTS" id="PR00455">
    <property type="entry name" value="HTHTETR"/>
</dbReference>
<dbReference type="Gene3D" id="1.10.357.10">
    <property type="entry name" value="Tetracycline Repressor, domain 2"/>
    <property type="match status" value="1"/>
</dbReference>
<dbReference type="Pfam" id="PF00440">
    <property type="entry name" value="TetR_N"/>
    <property type="match status" value="1"/>
</dbReference>
<dbReference type="PROSITE" id="PS01081">
    <property type="entry name" value="HTH_TETR_1"/>
    <property type="match status" value="1"/>
</dbReference>
<name>A0A4T2C834_9MICO</name>
<keyword evidence="3" id="KW-0804">Transcription</keyword>
<dbReference type="InterPro" id="IPR001647">
    <property type="entry name" value="HTH_TetR"/>
</dbReference>
<dbReference type="GO" id="GO:0000976">
    <property type="term" value="F:transcription cis-regulatory region binding"/>
    <property type="evidence" value="ECO:0007669"/>
    <property type="project" value="TreeGrafter"/>
</dbReference>
<dbReference type="EMBL" id="QYRT01000003">
    <property type="protein sequence ID" value="TIH40340.1"/>
    <property type="molecule type" value="Genomic_DNA"/>
</dbReference>
<keyword evidence="1" id="KW-0805">Transcription regulation</keyword>
<reference evidence="6 7" key="1">
    <citation type="journal article" date="2019" name="Microorganisms">
        <title>Systematic Affiliation and Genome Analysis of Subtercola vilae DB165(T) with Particular Emphasis on Cold Adaptation of an Isolate from a High-Altitude Cold Volcano Lake.</title>
        <authorList>
            <person name="Villalobos A.S."/>
            <person name="Wiese J."/>
            <person name="Imhoff J.F."/>
            <person name="Dorador C."/>
            <person name="Keller A."/>
            <person name="Hentschel U."/>
        </authorList>
    </citation>
    <scope>NUCLEOTIDE SEQUENCE [LARGE SCALE GENOMIC DNA]</scope>
    <source>
        <strain evidence="6 7">DB165</strain>
    </source>
</reference>